<feature type="chain" id="PRO_5003456506" evidence="2">
    <location>
        <begin position="29"/>
        <end position="120"/>
    </location>
</feature>
<gene>
    <name evidence="3" type="primary">UTS2B</name>
</gene>
<dbReference type="GeneTree" id="ENSGT00390000003511"/>
<keyword evidence="4" id="KW-1185">Reference proteome</keyword>
<dbReference type="PANTHER" id="PTHR36876:SF1">
    <property type="entry name" value="UROTENSIN-2B"/>
    <property type="match status" value="1"/>
</dbReference>
<dbReference type="FunCoup" id="G3UA99">
    <property type="interactions" value="47"/>
</dbReference>
<dbReference type="STRING" id="9785.ENSLAFP00000024757"/>
<feature type="coiled-coil region" evidence="1">
    <location>
        <begin position="64"/>
        <end position="94"/>
    </location>
</feature>
<keyword evidence="1" id="KW-0175">Coiled coil</keyword>
<dbReference type="InParanoid" id="G3UA99"/>
<feature type="signal peptide" evidence="2">
    <location>
        <begin position="1"/>
        <end position="28"/>
    </location>
</feature>
<dbReference type="GO" id="GO:0008217">
    <property type="term" value="P:regulation of blood pressure"/>
    <property type="evidence" value="ECO:0007669"/>
    <property type="project" value="TreeGrafter"/>
</dbReference>
<accession>G3UA99</accession>
<evidence type="ECO:0000256" key="1">
    <source>
        <dbReference type="SAM" id="Coils"/>
    </source>
</evidence>
<dbReference type="PANTHER" id="PTHR36876">
    <property type="entry name" value="UROTENSIN-2B"/>
    <property type="match status" value="1"/>
</dbReference>
<evidence type="ECO:0000313" key="3">
    <source>
        <dbReference type="Ensembl" id="ENSLAFP00000024757.1"/>
    </source>
</evidence>
<proteinExistence type="predicted"/>
<dbReference type="InterPro" id="IPR043255">
    <property type="entry name" value="U-IIB"/>
</dbReference>
<reference evidence="3" key="3">
    <citation type="submission" date="2025-09" db="UniProtKB">
        <authorList>
            <consortium name="Ensembl"/>
        </authorList>
    </citation>
    <scope>IDENTIFICATION</scope>
    <source>
        <strain evidence="3">Isolate ISIS603380</strain>
    </source>
</reference>
<protein>
    <submittedName>
        <fullName evidence="3">Urotensin 2B</fullName>
    </submittedName>
</protein>
<evidence type="ECO:0000256" key="2">
    <source>
        <dbReference type="SAM" id="SignalP"/>
    </source>
</evidence>
<dbReference type="AlphaFoldDB" id="G3UA99"/>
<evidence type="ECO:0000313" key="4">
    <source>
        <dbReference type="Proteomes" id="UP000007646"/>
    </source>
</evidence>
<dbReference type="Proteomes" id="UP000007646">
    <property type="component" value="Unassembled WGS sequence"/>
</dbReference>
<sequence>MKRILSIPLCFGVLSLLSVMILVALVDGRPYLTQENELFPDKDDTNREDLLLALLNRNFDIQRYSNMDIELARKLEELNQLEKLKQQLMEAKAAEMFYAIDGLSSSHRNNYTCFQWNTCN</sequence>
<dbReference type="GO" id="GO:0001664">
    <property type="term" value="F:G protein-coupled receptor binding"/>
    <property type="evidence" value="ECO:0007669"/>
    <property type="project" value="TreeGrafter"/>
</dbReference>
<dbReference type="OMA" id="TMALCVP"/>
<dbReference type="Ensembl" id="ENSLAFT00000028070.1">
    <property type="protein sequence ID" value="ENSLAFP00000024757.1"/>
    <property type="gene ID" value="ENSLAFG00000026160.1"/>
</dbReference>
<organism evidence="3 4">
    <name type="scientific">Loxodonta africana</name>
    <name type="common">African elephant</name>
    <dbReference type="NCBI Taxonomy" id="9785"/>
    <lineage>
        <taxon>Eukaryota</taxon>
        <taxon>Metazoa</taxon>
        <taxon>Chordata</taxon>
        <taxon>Craniata</taxon>
        <taxon>Vertebrata</taxon>
        <taxon>Euteleostomi</taxon>
        <taxon>Mammalia</taxon>
        <taxon>Eutheria</taxon>
        <taxon>Afrotheria</taxon>
        <taxon>Proboscidea</taxon>
        <taxon>Elephantidae</taxon>
        <taxon>Loxodonta</taxon>
    </lineage>
</organism>
<keyword evidence="2" id="KW-0732">Signal</keyword>
<name>G3UA99_LOXAF</name>
<dbReference type="eggNOG" id="ENOG502S3JR">
    <property type="taxonomic scope" value="Eukaryota"/>
</dbReference>
<reference evidence="3 4" key="1">
    <citation type="submission" date="2009-06" db="EMBL/GenBank/DDBJ databases">
        <title>The Genome Sequence of Loxodonta africana (African elephant).</title>
        <authorList>
            <person name="Di Palma F."/>
            <person name="Heiman D."/>
            <person name="Young S."/>
            <person name="Johnson J."/>
            <person name="Lander E.S."/>
            <person name="Lindblad-Toh K."/>
        </authorList>
    </citation>
    <scope>NUCLEOTIDE SEQUENCE [LARGE SCALE GENOMIC DNA]</scope>
    <source>
        <strain evidence="3 4">Isolate ISIS603380</strain>
    </source>
</reference>
<reference evidence="3" key="2">
    <citation type="submission" date="2025-08" db="UniProtKB">
        <authorList>
            <consortium name="Ensembl"/>
        </authorList>
    </citation>
    <scope>IDENTIFICATION</scope>
    <source>
        <strain evidence="3">Isolate ISIS603380</strain>
    </source>
</reference>
<dbReference type="HOGENOM" id="CLU_2060777_0_0_1"/>